<keyword evidence="1" id="KW-0496">Mitochondrion</keyword>
<protein>
    <submittedName>
        <fullName evidence="1">Uncharacterized protein</fullName>
    </submittedName>
</protein>
<dbReference type="AlphaFoldDB" id="A0A124GNB2"/>
<evidence type="ECO:0000313" key="1">
    <source>
        <dbReference type="EMBL" id="KUM48291.1"/>
    </source>
</evidence>
<reference evidence="1" key="1">
    <citation type="journal article" date="2015" name="Genome Biol. Evol.">
        <title>Organellar Genomes of White Spruce (Picea glauca): Assembly and Annotation.</title>
        <authorList>
            <person name="Jackman S.D."/>
            <person name="Warren R.L."/>
            <person name="Gibb E.A."/>
            <person name="Vandervalk B.P."/>
            <person name="Mohamadi H."/>
            <person name="Chu J."/>
            <person name="Raymond A."/>
            <person name="Pleasance S."/>
            <person name="Coope R."/>
            <person name="Wildung M.R."/>
            <person name="Ritland C.E."/>
            <person name="Bousquet J."/>
            <person name="Jones S.J."/>
            <person name="Bohlmann J."/>
            <person name="Birol I."/>
        </authorList>
    </citation>
    <scope>NUCLEOTIDE SEQUENCE [LARGE SCALE GENOMIC DNA]</scope>
    <source>
        <tissue evidence="1">Flushing bud</tissue>
    </source>
</reference>
<accession>A0A124GNB2</accession>
<name>A0A124GNB2_PICGL</name>
<sequence length="39" mass="4523">MALYMNQCVSNVPYVAAKKLIDVMLLRMSMNPKCEYQPE</sequence>
<geneLocation type="mitochondrion" evidence="1"/>
<proteinExistence type="predicted"/>
<dbReference type="EMBL" id="LKAM01000006">
    <property type="protein sequence ID" value="KUM48291.1"/>
    <property type="molecule type" value="Genomic_DNA"/>
</dbReference>
<comment type="caution">
    <text evidence="1">The sequence shown here is derived from an EMBL/GenBank/DDBJ whole genome shotgun (WGS) entry which is preliminary data.</text>
</comment>
<organism evidence="1">
    <name type="scientific">Picea glauca</name>
    <name type="common">White spruce</name>
    <name type="synonym">Pinus glauca</name>
    <dbReference type="NCBI Taxonomy" id="3330"/>
    <lineage>
        <taxon>Eukaryota</taxon>
        <taxon>Viridiplantae</taxon>
        <taxon>Streptophyta</taxon>
        <taxon>Embryophyta</taxon>
        <taxon>Tracheophyta</taxon>
        <taxon>Spermatophyta</taxon>
        <taxon>Pinopsida</taxon>
        <taxon>Pinidae</taxon>
        <taxon>Conifers I</taxon>
        <taxon>Pinales</taxon>
        <taxon>Pinaceae</taxon>
        <taxon>Picea</taxon>
    </lineage>
</organism>
<gene>
    <name evidence="1" type="ORF">ABT39_MTgene5291</name>
</gene>